<name>A0A4Z1CCN0_9GAMM</name>
<dbReference type="Proteomes" id="UP000298325">
    <property type="component" value="Unassembled WGS sequence"/>
</dbReference>
<dbReference type="SUPFAM" id="SSF48452">
    <property type="entry name" value="TPR-like"/>
    <property type="match status" value="2"/>
</dbReference>
<gene>
    <name evidence="2" type="ORF">E5Q11_02270</name>
</gene>
<keyword evidence="3" id="KW-1185">Reference proteome</keyword>
<evidence type="ECO:0008006" key="4">
    <source>
        <dbReference type="Google" id="ProtNLM"/>
    </source>
</evidence>
<protein>
    <recommendedName>
        <fullName evidence="4">Tetratricopeptide repeat protein</fullName>
    </recommendedName>
</protein>
<proteinExistence type="predicted"/>
<accession>A0A4Z1CCN0</accession>
<evidence type="ECO:0000313" key="3">
    <source>
        <dbReference type="Proteomes" id="UP000298325"/>
    </source>
</evidence>
<comment type="caution">
    <text evidence="2">The sequence shown here is derived from an EMBL/GenBank/DDBJ whole genome shotgun (WGS) entry which is preliminary data.</text>
</comment>
<dbReference type="AlphaFoldDB" id="A0A4Z1CCN0"/>
<sequence>MALYEYHQGNFFQALTRLNLANAEGGIAGHGDHPLLVEGGLMLGYGMTREAQTLFQNLLDEADVDPETRNQAWFYLGKVFWLEDDAAASSDALERVDGDLLEDTDEALYHEWLYLKGQWLLGQNDAPNTAGPLGDLVEQLPDNSPWRWYLSYNRAVQRLAGGDLEGAIVDLSDLIDRAMPVDDLPSATADELLALEQQARLSLGRLYLGQGEFEQAMAVLENIPLDGMLSDQALFDYAVAASRHGRNGLALQALETLQSRPLFTPWLQQVPYARAFTIEQMDQPGSALDAYRAAAEHYVALDQRLSAEQAELDEQRLVNALAFIREGETDQNAAEPALGESAMLTDSYGRVQVRPQDFSLAELLAGEPFQLALRDLHELYRLEHSLDQWRRQLASFDVMLDTRRSRRETRIRETREALAELDADQWIAQQAEFRRRIEQATDENDAAFFMTNEQRALKQQLDGVEENLASLPDDDSTREQRRTYERMRAYFNWWVADEFSVNRWAAVKQLRELDDAMDTFVSQRQLMEQEMASDARLDEFADRIRRKEQELAQVDQMLDKALAKTRQQLVTQVQTELASQRREIAGYLRASRHAQARLADQLFLSEREANVVEPAGTGLEGADE</sequence>
<dbReference type="OrthoDB" id="6072288at2"/>
<dbReference type="EMBL" id="SRPF01000001">
    <property type="protein sequence ID" value="TGN42016.1"/>
    <property type="molecule type" value="Genomic_DNA"/>
</dbReference>
<evidence type="ECO:0000256" key="1">
    <source>
        <dbReference type="SAM" id="Coils"/>
    </source>
</evidence>
<keyword evidence="1" id="KW-0175">Coiled coil</keyword>
<reference evidence="2 3" key="1">
    <citation type="submission" date="2019-04" db="EMBL/GenBank/DDBJ databases">
        <authorList>
            <person name="Park S."/>
            <person name="Yoon J.-H."/>
        </authorList>
    </citation>
    <scope>NUCLEOTIDE SEQUENCE [LARGE SCALE GENOMIC DNA]</scope>
    <source>
        <strain evidence="2 3">HJM-18</strain>
    </source>
</reference>
<dbReference type="InterPro" id="IPR011990">
    <property type="entry name" value="TPR-like_helical_dom_sf"/>
</dbReference>
<feature type="coiled-coil region" evidence="1">
    <location>
        <begin position="537"/>
        <end position="564"/>
    </location>
</feature>
<dbReference type="Gene3D" id="1.25.40.10">
    <property type="entry name" value="Tetratricopeptide repeat domain"/>
    <property type="match status" value="1"/>
</dbReference>
<organism evidence="2 3">
    <name type="scientific">Marinobacter confluentis</name>
    <dbReference type="NCBI Taxonomy" id="1697557"/>
    <lineage>
        <taxon>Bacteria</taxon>
        <taxon>Pseudomonadati</taxon>
        <taxon>Pseudomonadota</taxon>
        <taxon>Gammaproteobacteria</taxon>
        <taxon>Pseudomonadales</taxon>
        <taxon>Marinobacteraceae</taxon>
        <taxon>Marinobacter</taxon>
    </lineage>
</organism>
<evidence type="ECO:0000313" key="2">
    <source>
        <dbReference type="EMBL" id="TGN42016.1"/>
    </source>
</evidence>